<feature type="coiled-coil region" evidence="1">
    <location>
        <begin position="42"/>
        <end position="73"/>
    </location>
</feature>
<sequence length="285" mass="33643">MGVIDKDFKIDSYDNYAPSCSSCNNKKFTILGSTPQRVIIFLEIANQKLSKVKSEVEKLRKKYEKERNEEEIQIIVNQWDKLGYFKNPKILNLLSEKVNQYTKQPVTYISLRTESAIEVVGNKLIKEYELDNFITKIQTSQEMIFGYGNSRCLALEEGIQFYPLSIYRSHIRFHNRELLTQNQKELIFILNFYAVLLKDNKAVLISISNVDVGFKNLDYKEEIEPSDQLQLPLLDKSNPIHEIIRQRYYDRKSYWGKIRTSLLELINVSRIVMQYIRELFKDVNQ</sequence>
<keyword evidence="1" id="KW-0175">Coiled coil</keyword>
<gene>
    <name evidence="2" type="ORF">PN451_19545</name>
</gene>
<evidence type="ECO:0000256" key="1">
    <source>
        <dbReference type="SAM" id="Coils"/>
    </source>
</evidence>
<comment type="caution">
    <text evidence="2">The sequence shown here is derived from an EMBL/GenBank/DDBJ whole genome shotgun (WGS) entry which is preliminary data.</text>
</comment>
<name>A0ABT5AL33_9CYAN</name>
<dbReference type="RefSeq" id="WP_271797603.1">
    <property type="nucleotide sequence ID" value="NZ_JAQMUC010000100.1"/>
</dbReference>
<organism evidence="2 3">
    <name type="scientific">Dolichospermum planctonicum CS-1226</name>
    <dbReference type="NCBI Taxonomy" id="3021751"/>
    <lineage>
        <taxon>Bacteria</taxon>
        <taxon>Bacillati</taxon>
        <taxon>Cyanobacteriota</taxon>
        <taxon>Cyanophyceae</taxon>
        <taxon>Nostocales</taxon>
        <taxon>Aphanizomenonaceae</taxon>
        <taxon>Dolichospermum</taxon>
        <taxon>Dolichospermum planctonicum</taxon>
    </lineage>
</organism>
<evidence type="ECO:0000313" key="2">
    <source>
        <dbReference type="EMBL" id="MDB9538000.1"/>
    </source>
</evidence>
<accession>A0ABT5AL33</accession>
<keyword evidence="3" id="KW-1185">Reference proteome</keyword>
<dbReference type="Proteomes" id="UP001211249">
    <property type="component" value="Unassembled WGS sequence"/>
</dbReference>
<protein>
    <submittedName>
        <fullName evidence="2">Uncharacterized protein</fullName>
    </submittedName>
</protein>
<dbReference type="EMBL" id="JAQMUC010000100">
    <property type="protein sequence ID" value="MDB9538000.1"/>
    <property type="molecule type" value="Genomic_DNA"/>
</dbReference>
<evidence type="ECO:0000313" key="3">
    <source>
        <dbReference type="Proteomes" id="UP001211249"/>
    </source>
</evidence>
<proteinExistence type="predicted"/>
<reference evidence="2 3" key="1">
    <citation type="submission" date="2023-01" db="EMBL/GenBank/DDBJ databases">
        <title>Genomes from the Australian National Cyanobacteria Reference Collection.</title>
        <authorList>
            <person name="Willis A."/>
            <person name="Lee E.M.F."/>
        </authorList>
    </citation>
    <scope>NUCLEOTIDE SEQUENCE [LARGE SCALE GENOMIC DNA]</scope>
    <source>
        <strain evidence="2 3">CS-1226</strain>
    </source>
</reference>